<dbReference type="GO" id="GO:0003677">
    <property type="term" value="F:DNA binding"/>
    <property type="evidence" value="ECO:0007669"/>
    <property type="project" value="InterPro"/>
</dbReference>
<protein>
    <submittedName>
        <fullName evidence="2">Transcription regulator LuxR, C-terminal</fullName>
    </submittedName>
</protein>
<evidence type="ECO:0000259" key="1">
    <source>
        <dbReference type="Pfam" id="PF04545"/>
    </source>
</evidence>
<dbReference type="InterPro" id="IPR007630">
    <property type="entry name" value="RNA_pol_sigma70_r4"/>
</dbReference>
<dbReference type="PRINTS" id="PR00038">
    <property type="entry name" value="HTHLUXR"/>
</dbReference>
<gene>
    <name evidence="2" type="ORF">UFOVP1290_598</name>
</gene>
<dbReference type="Gene3D" id="1.10.10.10">
    <property type="entry name" value="Winged helix-like DNA-binding domain superfamily/Winged helix DNA-binding domain"/>
    <property type="match status" value="1"/>
</dbReference>
<dbReference type="EMBL" id="LR797252">
    <property type="protein sequence ID" value="CAB4197078.1"/>
    <property type="molecule type" value="Genomic_DNA"/>
</dbReference>
<dbReference type="GO" id="GO:0003700">
    <property type="term" value="F:DNA-binding transcription factor activity"/>
    <property type="evidence" value="ECO:0007669"/>
    <property type="project" value="InterPro"/>
</dbReference>
<sequence length="146" mass="17412">MEKRKNRSDSYQYLILETVCSHDMMEAFCNEDSIYNRLNPFAYSESLIELEDQLKKEFWRVVDTLLTPRQREVIRLYSDGYTQMEIAKMLNVNQSSITKSLNGNVDYKNGKKIYGGARKKIRKIVENDEKIKDILKKMQEVRNEKW</sequence>
<evidence type="ECO:0000313" key="2">
    <source>
        <dbReference type="EMBL" id="CAB4197078.1"/>
    </source>
</evidence>
<dbReference type="InterPro" id="IPR000792">
    <property type="entry name" value="Tscrpt_reg_LuxR_C"/>
</dbReference>
<proteinExistence type="predicted"/>
<name>A0A6J5RU21_9CAUD</name>
<dbReference type="InterPro" id="IPR036388">
    <property type="entry name" value="WH-like_DNA-bd_sf"/>
</dbReference>
<dbReference type="InterPro" id="IPR016032">
    <property type="entry name" value="Sig_transdc_resp-reg_C-effctor"/>
</dbReference>
<organism evidence="2">
    <name type="scientific">uncultured Caudovirales phage</name>
    <dbReference type="NCBI Taxonomy" id="2100421"/>
    <lineage>
        <taxon>Viruses</taxon>
        <taxon>Duplodnaviria</taxon>
        <taxon>Heunggongvirae</taxon>
        <taxon>Uroviricota</taxon>
        <taxon>Caudoviricetes</taxon>
        <taxon>Peduoviridae</taxon>
        <taxon>Maltschvirus</taxon>
        <taxon>Maltschvirus maltsch</taxon>
    </lineage>
</organism>
<reference evidence="2" key="1">
    <citation type="submission" date="2020-05" db="EMBL/GenBank/DDBJ databases">
        <authorList>
            <person name="Chiriac C."/>
            <person name="Salcher M."/>
            <person name="Ghai R."/>
            <person name="Kavagutti S V."/>
        </authorList>
    </citation>
    <scope>NUCLEOTIDE SEQUENCE</scope>
</reference>
<dbReference type="SUPFAM" id="SSF46894">
    <property type="entry name" value="C-terminal effector domain of the bipartite response regulators"/>
    <property type="match status" value="1"/>
</dbReference>
<dbReference type="Pfam" id="PF04545">
    <property type="entry name" value="Sigma70_r4"/>
    <property type="match status" value="1"/>
</dbReference>
<dbReference type="GO" id="GO:0006352">
    <property type="term" value="P:DNA-templated transcription initiation"/>
    <property type="evidence" value="ECO:0007669"/>
    <property type="project" value="InterPro"/>
</dbReference>
<feature type="domain" description="RNA polymerase sigma-70 region 4" evidence="1">
    <location>
        <begin position="66"/>
        <end position="97"/>
    </location>
</feature>
<accession>A0A6J5RU21</accession>